<feature type="transmembrane region" description="Helical" evidence="2">
    <location>
        <begin position="250"/>
        <end position="270"/>
    </location>
</feature>
<feature type="region of interest" description="Disordered" evidence="1">
    <location>
        <begin position="312"/>
        <end position="331"/>
    </location>
</feature>
<dbReference type="AlphaFoldDB" id="A0A2T2N922"/>
<keyword evidence="2" id="KW-1133">Transmembrane helix</keyword>
<evidence type="ECO:0000313" key="4">
    <source>
        <dbReference type="EMBL" id="PSN61538.1"/>
    </source>
</evidence>
<accession>A0A2T2N922</accession>
<protein>
    <recommendedName>
        <fullName evidence="3">Rhodopsin domain-containing protein</fullName>
    </recommendedName>
</protein>
<feature type="transmembrane region" description="Helical" evidence="2">
    <location>
        <begin position="209"/>
        <end position="230"/>
    </location>
</feature>
<dbReference type="OrthoDB" id="3918601at2759"/>
<keyword evidence="2" id="KW-0812">Transmembrane</keyword>
<evidence type="ECO:0000313" key="5">
    <source>
        <dbReference type="Proteomes" id="UP000240883"/>
    </source>
</evidence>
<dbReference type="PANTHER" id="PTHR38794:SF1">
    <property type="entry name" value="INTEGRAL MEMBRANE PROTEIN"/>
    <property type="match status" value="1"/>
</dbReference>
<dbReference type="STRING" id="1448308.A0A2T2N922"/>
<dbReference type="Pfam" id="PF20684">
    <property type="entry name" value="Fung_rhodopsin"/>
    <property type="match status" value="1"/>
</dbReference>
<gene>
    <name evidence="4" type="ORF">BS50DRAFT_639332</name>
</gene>
<dbReference type="PANTHER" id="PTHR38794">
    <property type="entry name" value="INTEGRAL MEMBRANE PROTEIN"/>
    <property type="match status" value="1"/>
</dbReference>
<evidence type="ECO:0000256" key="1">
    <source>
        <dbReference type="SAM" id="MobiDB-lite"/>
    </source>
</evidence>
<name>A0A2T2N922_CORCC</name>
<proteinExistence type="predicted"/>
<sequence length="331" mass="36763">MGSPGNTITSDHRGPAVNIAVWLCFILCTLCIVAKVWTKLGRRGRELRLSNLQFDDYLLVASLMLMAVYSVIISQQVNAGLGKHVENVEKSALERYEKLDYASHFLYLGAICTANAAGIIFGLMLEPNRPALRLLYGVMGLNILWFIASTLATAFQCAIPATWQSVEGKCFDQATFWTTTDLISVFINMSIFGLLCHIVGILQMSRTKYLLFLLFAMRMLVIVPVTFKIRYIFRTVNAEHVDATSVNVDIAISSILVVTTTIMATSIPFMKPVMQHLQPGWSTGTVRLSVGVDHPTSSDKTNSNPIHILETRSFQVSSSKRSQQSSSRESR</sequence>
<feature type="domain" description="Rhodopsin" evidence="3">
    <location>
        <begin position="49"/>
        <end position="275"/>
    </location>
</feature>
<feature type="transmembrane region" description="Helical" evidence="2">
    <location>
        <begin position="105"/>
        <end position="125"/>
    </location>
</feature>
<evidence type="ECO:0000259" key="3">
    <source>
        <dbReference type="Pfam" id="PF20684"/>
    </source>
</evidence>
<feature type="transmembrane region" description="Helical" evidence="2">
    <location>
        <begin position="57"/>
        <end position="77"/>
    </location>
</feature>
<keyword evidence="5" id="KW-1185">Reference proteome</keyword>
<organism evidence="4 5">
    <name type="scientific">Corynespora cassiicola Philippines</name>
    <dbReference type="NCBI Taxonomy" id="1448308"/>
    <lineage>
        <taxon>Eukaryota</taxon>
        <taxon>Fungi</taxon>
        <taxon>Dikarya</taxon>
        <taxon>Ascomycota</taxon>
        <taxon>Pezizomycotina</taxon>
        <taxon>Dothideomycetes</taxon>
        <taxon>Pleosporomycetidae</taxon>
        <taxon>Pleosporales</taxon>
        <taxon>Corynesporascaceae</taxon>
        <taxon>Corynespora</taxon>
    </lineage>
</organism>
<feature type="transmembrane region" description="Helical" evidence="2">
    <location>
        <begin position="134"/>
        <end position="163"/>
    </location>
</feature>
<dbReference type="Proteomes" id="UP000240883">
    <property type="component" value="Unassembled WGS sequence"/>
</dbReference>
<reference evidence="4 5" key="1">
    <citation type="journal article" date="2018" name="Front. Microbiol.">
        <title>Genome-Wide Analysis of Corynespora cassiicola Leaf Fall Disease Putative Effectors.</title>
        <authorList>
            <person name="Lopez D."/>
            <person name="Ribeiro S."/>
            <person name="Label P."/>
            <person name="Fumanal B."/>
            <person name="Venisse J.S."/>
            <person name="Kohler A."/>
            <person name="de Oliveira R.R."/>
            <person name="Labutti K."/>
            <person name="Lipzen A."/>
            <person name="Lail K."/>
            <person name="Bauer D."/>
            <person name="Ohm R.A."/>
            <person name="Barry K.W."/>
            <person name="Spatafora J."/>
            <person name="Grigoriev I.V."/>
            <person name="Martin F.M."/>
            <person name="Pujade-Renaud V."/>
        </authorList>
    </citation>
    <scope>NUCLEOTIDE SEQUENCE [LARGE SCALE GENOMIC DNA]</scope>
    <source>
        <strain evidence="4 5">Philippines</strain>
    </source>
</reference>
<feature type="transmembrane region" description="Helical" evidence="2">
    <location>
        <begin position="183"/>
        <end position="202"/>
    </location>
</feature>
<dbReference type="InterPro" id="IPR049326">
    <property type="entry name" value="Rhodopsin_dom_fungi"/>
</dbReference>
<dbReference type="EMBL" id="KZ678144">
    <property type="protein sequence ID" value="PSN61538.1"/>
    <property type="molecule type" value="Genomic_DNA"/>
</dbReference>
<feature type="transmembrane region" description="Helical" evidence="2">
    <location>
        <begin position="19"/>
        <end position="37"/>
    </location>
</feature>
<evidence type="ECO:0000256" key="2">
    <source>
        <dbReference type="SAM" id="Phobius"/>
    </source>
</evidence>
<keyword evidence="2" id="KW-0472">Membrane</keyword>